<keyword evidence="1" id="KW-0812">Transmembrane</keyword>
<name>A0AAD8V835_9PEZI</name>
<dbReference type="AlphaFoldDB" id="A0AAD8V835"/>
<feature type="transmembrane region" description="Helical" evidence="1">
    <location>
        <begin position="145"/>
        <end position="162"/>
    </location>
</feature>
<evidence type="ECO:0000256" key="1">
    <source>
        <dbReference type="SAM" id="Phobius"/>
    </source>
</evidence>
<dbReference type="EMBL" id="JAHLJV010000014">
    <property type="protein sequence ID" value="KAK1595848.1"/>
    <property type="molecule type" value="Genomic_DNA"/>
</dbReference>
<keyword evidence="1" id="KW-0472">Membrane</keyword>
<keyword evidence="1" id="KW-1133">Transmembrane helix</keyword>
<protein>
    <submittedName>
        <fullName evidence="2">Uncharacterized protein</fullName>
    </submittedName>
</protein>
<proteinExistence type="predicted"/>
<dbReference type="Proteomes" id="UP001230504">
    <property type="component" value="Unassembled WGS sequence"/>
</dbReference>
<reference evidence="2" key="1">
    <citation type="submission" date="2021-06" db="EMBL/GenBank/DDBJ databases">
        <title>Comparative genomics, transcriptomics and evolutionary studies reveal genomic signatures of adaptation to plant cell wall in hemibiotrophic fungi.</title>
        <authorList>
            <consortium name="DOE Joint Genome Institute"/>
            <person name="Baroncelli R."/>
            <person name="Diaz J.F."/>
            <person name="Benocci T."/>
            <person name="Peng M."/>
            <person name="Battaglia E."/>
            <person name="Haridas S."/>
            <person name="Andreopoulos W."/>
            <person name="Labutti K."/>
            <person name="Pangilinan J."/>
            <person name="Floch G.L."/>
            <person name="Makela M.R."/>
            <person name="Henrissat B."/>
            <person name="Grigoriev I.V."/>
            <person name="Crouch J.A."/>
            <person name="De Vries R.P."/>
            <person name="Sukno S.A."/>
            <person name="Thon M.R."/>
        </authorList>
    </citation>
    <scope>NUCLEOTIDE SEQUENCE</scope>
    <source>
        <strain evidence="2">CBS 125086</strain>
    </source>
</reference>
<dbReference type="RefSeq" id="XP_060416825.1">
    <property type="nucleotide sequence ID" value="XM_060565235.1"/>
</dbReference>
<keyword evidence="3" id="KW-1185">Reference proteome</keyword>
<accession>A0AAD8V835</accession>
<evidence type="ECO:0000313" key="3">
    <source>
        <dbReference type="Proteomes" id="UP001230504"/>
    </source>
</evidence>
<evidence type="ECO:0000313" key="2">
    <source>
        <dbReference type="EMBL" id="KAK1595848.1"/>
    </source>
</evidence>
<comment type="caution">
    <text evidence="2">The sequence shown here is derived from an EMBL/GenBank/DDBJ whole genome shotgun (WGS) entry which is preliminary data.</text>
</comment>
<gene>
    <name evidence="2" type="ORF">LY79DRAFT_94460</name>
</gene>
<sequence>MRRVIKSVPAMQICIRRLRKGGRDAGERRASGTATSAINHSGYLVSLGGALLLLVAQFHGSDNGSAKWARAKGPSPRHKEIAFARGLFFSKNAKMQQRWGGECALGMKVKKGGGGGGGSRKLAAQTTAAPPALWAGIKSVSASSFFLFFFSFLSFALLHPLLCCLFTCEQGTVLL</sequence>
<organism evidence="2 3">
    <name type="scientific">Colletotrichum navitas</name>
    <dbReference type="NCBI Taxonomy" id="681940"/>
    <lineage>
        <taxon>Eukaryota</taxon>
        <taxon>Fungi</taxon>
        <taxon>Dikarya</taxon>
        <taxon>Ascomycota</taxon>
        <taxon>Pezizomycotina</taxon>
        <taxon>Sordariomycetes</taxon>
        <taxon>Hypocreomycetidae</taxon>
        <taxon>Glomerellales</taxon>
        <taxon>Glomerellaceae</taxon>
        <taxon>Colletotrichum</taxon>
        <taxon>Colletotrichum graminicola species complex</taxon>
    </lineage>
</organism>
<dbReference type="GeneID" id="85449475"/>